<dbReference type="GO" id="GO:0008270">
    <property type="term" value="F:zinc ion binding"/>
    <property type="evidence" value="ECO:0007669"/>
    <property type="project" value="UniProtKB-KW"/>
</dbReference>
<evidence type="ECO:0000256" key="1">
    <source>
        <dbReference type="PROSITE-ProRule" id="PRU00042"/>
    </source>
</evidence>
<reference evidence="4 5" key="1">
    <citation type="submission" date="2024-05" db="EMBL/GenBank/DDBJ databases">
        <title>Genetic variation in Jamaican populations of the coffee berry borer (Hypothenemus hampei).</title>
        <authorList>
            <person name="Errbii M."/>
            <person name="Myrie A."/>
        </authorList>
    </citation>
    <scope>NUCLEOTIDE SEQUENCE [LARGE SCALE GENOMIC DNA]</scope>
    <source>
        <strain evidence="4">JA-Hopewell-2020-01-JO</strain>
        <tissue evidence="4">Whole body</tissue>
    </source>
</reference>
<protein>
    <recommendedName>
        <fullName evidence="3">C2H2-type domain-containing protein</fullName>
    </recommendedName>
</protein>
<dbReference type="PROSITE" id="PS00028">
    <property type="entry name" value="ZINC_FINGER_C2H2_1"/>
    <property type="match status" value="2"/>
</dbReference>
<gene>
    <name evidence="4" type="ORF">ABEB36_002915</name>
</gene>
<evidence type="ECO:0000259" key="3">
    <source>
        <dbReference type="PROSITE" id="PS50157"/>
    </source>
</evidence>
<feature type="chain" id="PRO_5044884222" description="C2H2-type domain-containing protein" evidence="2">
    <location>
        <begin position="17"/>
        <end position="245"/>
    </location>
</feature>
<organism evidence="4 5">
    <name type="scientific">Hypothenemus hampei</name>
    <name type="common">Coffee berry borer</name>
    <dbReference type="NCBI Taxonomy" id="57062"/>
    <lineage>
        <taxon>Eukaryota</taxon>
        <taxon>Metazoa</taxon>
        <taxon>Ecdysozoa</taxon>
        <taxon>Arthropoda</taxon>
        <taxon>Hexapoda</taxon>
        <taxon>Insecta</taxon>
        <taxon>Pterygota</taxon>
        <taxon>Neoptera</taxon>
        <taxon>Endopterygota</taxon>
        <taxon>Coleoptera</taxon>
        <taxon>Polyphaga</taxon>
        <taxon>Cucujiformia</taxon>
        <taxon>Curculionidae</taxon>
        <taxon>Scolytinae</taxon>
        <taxon>Hypothenemus</taxon>
    </lineage>
</organism>
<dbReference type="Gene3D" id="3.30.160.60">
    <property type="entry name" value="Classic Zinc Finger"/>
    <property type="match status" value="1"/>
</dbReference>
<keyword evidence="1" id="KW-0863">Zinc-finger</keyword>
<dbReference type="Proteomes" id="UP001566132">
    <property type="component" value="Unassembled WGS sequence"/>
</dbReference>
<evidence type="ECO:0000313" key="5">
    <source>
        <dbReference type="Proteomes" id="UP001566132"/>
    </source>
</evidence>
<dbReference type="EMBL" id="JBDJPC010000002">
    <property type="protein sequence ID" value="KAL1513513.1"/>
    <property type="molecule type" value="Genomic_DNA"/>
</dbReference>
<proteinExistence type="predicted"/>
<dbReference type="AlphaFoldDB" id="A0ABD1F7E7"/>
<feature type="signal peptide" evidence="2">
    <location>
        <begin position="1"/>
        <end position="16"/>
    </location>
</feature>
<keyword evidence="1" id="KW-0479">Metal-binding</keyword>
<dbReference type="InterPro" id="IPR013087">
    <property type="entry name" value="Znf_C2H2_type"/>
</dbReference>
<dbReference type="PROSITE" id="PS50157">
    <property type="entry name" value="ZINC_FINGER_C2H2_2"/>
    <property type="match status" value="1"/>
</dbReference>
<keyword evidence="1" id="KW-0862">Zinc</keyword>
<sequence length="245" mass="28005">MLLLFFFLSNFNGGQMGELELTTDDLSERENDETEIIHIEVTKTDDDVDSNEDSVNIPSSTALRIKCQNPGCSFSCGYDLGKIRSHRKSCPFRSMIETKSNEFTYYKCGLCGVFLVRRIHLPGHVRVHGKERGQTDGFQAIFGVYQRNEQVDEIIIKAAATVLTQKDNGTHKKSASWKCSDCNFKTSSAELLSKHKKLHWSAEKELAFAAKKWHTCQVCQCKYLTPDLLQEHMKKHRKKYISNKT</sequence>
<feature type="domain" description="C2H2-type" evidence="3">
    <location>
        <begin position="106"/>
        <end position="133"/>
    </location>
</feature>
<evidence type="ECO:0000313" key="4">
    <source>
        <dbReference type="EMBL" id="KAL1513513.1"/>
    </source>
</evidence>
<name>A0ABD1F7E7_HYPHA</name>
<keyword evidence="2" id="KW-0732">Signal</keyword>
<dbReference type="SMART" id="SM00355">
    <property type="entry name" value="ZnF_C2H2"/>
    <property type="match status" value="3"/>
</dbReference>
<comment type="caution">
    <text evidence="4">The sequence shown here is derived from an EMBL/GenBank/DDBJ whole genome shotgun (WGS) entry which is preliminary data.</text>
</comment>
<keyword evidence="5" id="KW-1185">Reference proteome</keyword>
<evidence type="ECO:0000256" key="2">
    <source>
        <dbReference type="SAM" id="SignalP"/>
    </source>
</evidence>
<accession>A0ABD1F7E7</accession>